<dbReference type="EMBL" id="JABXXO010000005">
    <property type="protein sequence ID" value="KAF7777678.1"/>
    <property type="molecule type" value="Genomic_DNA"/>
</dbReference>
<accession>A0A8H7F5B8</accession>
<protein>
    <recommendedName>
        <fullName evidence="4">F-box domain-containing protein</fullName>
    </recommendedName>
</protein>
<sequence length="710" mass="79984">MKPVAWFARDMNCLDDFEYDVEPMVDVRVSKRAKTVPWVGISYSKGGSPFDGQNVYYERSPFDGLPLEVLGNIFLEYYYDEEVQQNSGFFIGANWERWARSGAAVPSVANFTGRCGDRDSCTEAEHRLGHPGATLGLVCHSWRKVFLDTPQLWSSIRIWLNLPYSFYDVHNIPESRWHRRERDMNAITRQIDLHLRRSRAVPLSIEIHTNCFHTNTLLGGGSATGETVSRVLNVFGRDMWRIHGLVVKRTDHAREQLPVEKLPPPISPGVTGLATPPYSASPRSPDRTFPSFITDTGASGALEAFIIKLDGLRSLTLANWTQNTILDITDPDGGVVLPSLNHLTLLSCSPIFCCNGIPLSQLNRFTSYNCKYNYGQLLDLLEAMPMLTHLDVKMNYNEPGVSPSPYPSPRSSPLPSPISSHGRHQGGFFANLDVESSAAPRRRTHIQLPFLTHMNLQGLLKSVQLVLSALRAQQLTDLKLNTYDAGIGVTQSLSEQCPCESLFRFLRRSQCSLESLRADTMFLVPPQPSHYGGHDPRYIYSYMLRPDFVPLQALKTLIIGRGHPDIVERLLLTLAWRGDPELSDVFPHLDVLGCEMKLGHAEVKALAGLVMSRIPSGVVFTSQFPLYDRRGGLDSNNARLWPIFPQSSAFRECHGYHVLDQQLKKYPTRLRVLTAPSAKSNINVTLRQHFRSWFPDFPYDSEPFLPQTFC</sequence>
<dbReference type="Proteomes" id="UP000629468">
    <property type="component" value="Unassembled WGS sequence"/>
</dbReference>
<gene>
    <name evidence="2" type="ORF">Agabi119p4_3750</name>
</gene>
<reference evidence="2 3" key="1">
    <citation type="journal article" name="Sci. Rep.">
        <title>Telomere-to-telomere assembled and centromere annotated genomes of the two main subspecies of the button mushroom Agaricus bisporus reveal especially polymorphic chromosome ends.</title>
        <authorList>
            <person name="Sonnenberg A.S.M."/>
            <person name="Sedaghat-Telgerd N."/>
            <person name="Lavrijssen B."/>
            <person name="Ohm R.A."/>
            <person name="Hendrickx P.M."/>
            <person name="Scholtmeijer K."/>
            <person name="Baars J.J.P."/>
            <person name="van Peer A."/>
        </authorList>
    </citation>
    <scope>NUCLEOTIDE SEQUENCE [LARGE SCALE GENOMIC DNA]</scope>
    <source>
        <strain evidence="2 3">H119_p4</strain>
    </source>
</reference>
<name>A0A8H7F5B8_AGABI</name>
<feature type="region of interest" description="Disordered" evidence="1">
    <location>
        <begin position="400"/>
        <end position="421"/>
    </location>
</feature>
<evidence type="ECO:0000313" key="3">
    <source>
        <dbReference type="Proteomes" id="UP000629468"/>
    </source>
</evidence>
<evidence type="ECO:0000313" key="2">
    <source>
        <dbReference type="EMBL" id="KAF7777678.1"/>
    </source>
</evidence>
<organism evidence="2 3">
    <name type="scientific">Agaricus bisporus var. burnettii</name>
    <dbReference type="NCBI Taxonomy" id="192524"/>
    <lineage>
        <taxon>Eukaryota</taxon>
        <taxon>Fungi</taxon>
        <taxon>Dikarya</taxon>
        <taxon>Basidiomycota</taxon>
        <taxon>Agaricomycotina</taxon>
        <taxon>Agaricomycetes</taxon>
        <taxon>Agaricomycetidae</taxon>
        <taxon>Agaricales</taxon>
        <taxon>Agaricineae</taxon>
        <taxon>Agaricaceae</taxon>
        <taxon>Agaricus</taxon>
    </lineage>
</organism>
<comment type="caution">
    <text evidence="2">The sequence shown here is derived from an EMBL/GenBank/DDBJ whole genome shotgun (WGS) entry which is preliminary data.</text>
</comment>
<evidence type="ECO:0000256" key="1">
    <source>
        <dbReference type="SAM" id="MobiDB-lite"/>
    </source>
</evidence>
<evidence type="ECO:0008006" key="4">
    <source>
        <dbReference type="Google" id="ProtNLM"/>
    </source>
</evidence>
<feature type="compositionally biased region" description="Pro residues" evidence="1">
    <location>
        <begin position="402"/>
        <end position="416"/>
    </location>
</feature>
<proteinExistence type="predicted"/>
<dbReference type="AlphaFoldDB" id="A0A8H7F5B8"/>